<keyword evidence="1" id="KW-0175">Coiled coil</keyword>
<reference evidence="2 3" key="1">
    <citation type="journal article" date="2017" name="Sci. Rep.">
        <title>Analysis of the CRISPR-Cas system in bacteriophages active on epidemic strains of Vibrio cholerae in Bangladesh.</title>
        <authorList>
            <person name="Naser I.B."/>
            <person name="Hoque M.M."/>
            <person name="Nahid M.A."/>
            <person name="Tareq T.M."/>
            <person name="Rocky M.K."/>
            <person name="Faruque S.M."/>
        </authorList>
    </citation>
    <scope>NUCLEOTIDE SEQUENCE [LARGE SCALE GENOMIC DNA]</scope>
</reference>
<accession>A0A2D0Z3D0</accession>
<dbReference type="RefSeq" id="YP_009794742.1">
    <property type="nucleotide sequence ID" value="NC_047882.1"/>
</dbReference>
<protein>
    <submittedName>
        <fullName evidence="2">Uncharacterized protein</fullName>
    </submittedName>
</protein>
<dbReference type="EMBL" id="KY883655">
    <property type="protein sequence ID" value="ASV43577.1"/>
    <property type="molecule type" value="Genomic_DNA"/>
</dbReference>
<dbReference type="InterPro" id="IPR055603">
    <property type="entry name" value="DUF7179"/>
</dbReference>
<evidence type="ECO:0000256" key="1">
    <source>
        <dbReference type="SAM" id="Coils"/>
    </source>
</evidence>
<keyword evidence="3" id="KW-1185">Reference proteome</keyword>
<dbReference type="Pfam" id="PF23804">
    <property type="entry name" value="DUF7179"/>
    <property type="match status" value="1"/>
</dbReference>
<sequence length="100" mass="11821">MAKQKDDVIVSEHDYSKEELVYTLALMLNLQDHSQELNKFTKPALWILFDQIKERGNAFANLEDELRKAQKELLDTRTKLVMAERKVRTMEKSRGKQKVR</sequence>
<proteinExistence type="predicted"/>
<evidence type="ECO:0000313" key="3">
    <source>
        <dbReference type="Proteomes" id="UP000241680"/>
    </source>
</evidence>
<name>A0A2D0Z3D0_9CAUD</name>
<organism evidence="2 3">
    <name type="scientific">Vibrio phage JSF12</name>
    <dbReference type="NCBI Taxonomy" id="1983595"/>
    <lineage>
        <taxon>Viruses</taxon>
        <taxon>Duplodnaviria</taxon>
        <taxon>Heunggongvirae</taxon>
        <taxon>Uroviricota</taxon>
        <taxon>Caudoviricetes</taxon>
        <taxon>Demerecviridae</taxon>
        <taxon>Ermolyevavirinae</taxon>
        <taxon>Jesfedecavirus</taxon>
        <taxon>Jesfedecavirus JSF12</taxon>
    </lineage>
</organism>
<feature type="coiled-coil region" evidence="1">
    <location>
        <begin position="52"/>
        <end position="86"/>
    </location>
</feature>
<dbReference type="GeneID" id="54985017"/>
<dbReference type="Proteomes" id="UP000241680">
    <property type="component" value="Segment"/>
</dbReference>
<dbReference type="KEGG" id="vg:54985017"/>
<evidence type="ECO:0000313" key="2">
    <source>
        <dbReference type="EMBL" id="ASV43577.1"/>
    </source>
</evidence>